<feature type="domain" description="MYND-type" evidence="6">
    <location>
        <begin position="343"/>
        <end position="383"/>
    </location>
</feature>
<dbReference type="GO" id="GO:0008270">
    <property type="term" value="F:zinc ion binding"/>
    <property type="evidence" value="ECO:0007669"/>
    <property type="project" value="UniProtKB-KW"/>
</dbReference>
<protein>
    <recommendedName>
        <fullName evidence="6">MYND-type domain-containing protein</fullName>
    </recommendedName>
</protein>
<dbReference type="Gene3D" id="6.10.140.2220">
    <property type="match status" value="2"/>
</dbReference>
<evidence type="ECO:0000313" key="7">
    <source>
        <dbReference type="EMBL" id="GFH55178.1"/>
    </source>
</evidence>
<evidence type="ECO:0000259" key="6">
    <source>
        <dbReference type="PROSITE" id="PS50865"/>
    </source>
</evidence>
<evidence type="ECO:0000313" key="8">
    <source>
        <dbReference type="Proteomes" id="UP001054902"/>
    </source>
</evidence>
<organism evidence="7 8">
    <name type="scientific">Chaetoceros tenuissimus</name>
    <dbReference type="NCBI Taxonomy" id="426638"/>
    <lineage>
        <taxon>Eukaryota</taxon>
        <taxon>Sar</taxon>
        <taxon>Stramenopiles</taxon>
        <taxon>Ochrophyta</taxon>
        <taxon>Bacillariophyta</taxon>
        <taxon>Coscinodiscophyceae</taxon>
        <taxon>Chaetocerotophycidae</taxon>
        <taxon>Chaetocerotales</taxon>
        <taxon>Chaetocerotaceae</taxon>
        <taxon>Chaetoceros</taxon>
    </lineage>
</organism>
<dbReference type="PANTHER" id="PTHR10237">
    <property type="entry name" value="DEFORMED EPIDERMAL AUTOREGULATORY FACTOR 1 HOMOLOG SUPPRESSIN"/>
    <property type="match status" value="1"/>
</dbReference>
<comment type="caution">
    <text evidence="7">The sequence shown here is derived from an EMBL/GenBank/DDBJ whole genome shotgun (WGS) entry which is preliminary data.</text>
</comment>
<dbReference type="GO" id="GO:0000981">
    <property type="term" value="F:DNA-binding transcription factor activity, RNA polymerase II-specific"/>
    <property type="evidence" value="ECO:0007669"/>
    <property type="project" value="TreeGrafter"/>
</dbReference>
<proteinExistence type="predicted"/>
<evidence type="ECO:0000256" key="5">
    <source>
        <dbReference type="SAM" id="MobiDB-lite"/>
    </source>
</evidence>
<keyword evidence="3" id="KW-0862">Zinc</keyword>
<evidence type="ECO:0000256" key="1">
    <source>
        <dbReference type="ARBA" id="ARBA00022723"/>
    </source>
</evidence>
<dbReference type="Pfam" id="PF01753">
    <property type="entry name" value="zf-MYND"/>
    <property type="match status" value="2"/>
</dbReference>
<dbReference type="InterPro" id="IPR024119">
    <property type="entry name" value="TF_DEAF-1"/>
</dbReference>
<dbReference type="SUPFAM" id="SSF144232">
    <property type="entry name" value="HIT/MYND zinc finger-like"/>
    <property type="match status" value="2"/>
</dbReference>
<evidence type="ECO:0000256" key="2">
    <source>
        <dbReference type="ARBA" id="ARBA00022771"/>
    </source>
</evidence>
<dbReference type="PANTHER" id="PTHR10237:SF15">
    <property type="entry name" value="LD37257P"/>
    <property type="match status" value="1"/>
</dbReference>
<dbReference type="PROSITE" id="PS01360">
    <property type="entry name" value="ZF_MYND_1"/>
    <property type="match status" value="1"/>
</dbReference>
<evidence type="ECO:0000256" key="4">
    <source>
        <dbReference type="PROSITE-ProRule" id="PRU00134"/>
    </source>
</evidence>
<dbReference type="EMBL" id="BLLK01000047">
    <property type="protein sequence ID" value="GFH55178.1"/>
    <property type="molecule type" value="Genomic_DNA"/>
</dbReference>
<dbReference type="InterPro" id="IPR002893">
    <property type="entry name" value="Znf_MYND"/>
</dbReference>
<dbReference type="Proteomes" id="UP001054902">
    <property type="component" value="Unassembled WGS sequence"/>
</dbReference>
<accession>A0AAD3CZQ0</accession>
<keyword evidence="8" id="KW-1185">Reference proteome</keyword>
<dbReference type="GO" id="GO:0005634">
    <property type="term" value="C:nucleus"/>
    <property type="evidence" value="ECO:0007669"/>
    <property type="project" value="TreeGrafter"/>
</dbReference>
<feature type="region of interest" description="Disordered" evidence="5">
    <location>
        <begin position="1"/>
        <end position="34"/>
    </location>
</feature>
<evidence type="ECO:0000256" key="3">
    <source>
        <dbReference type="ARBA" id="ARBA00022833"/>
    </source>
</evidence>
<name>A0AAD3CZQ0_9STRA</name>
<reference evidence="7 8" key="1">
    <citation type="journal article" date="2021" name="Sci. Rep.">
        <title>The genome of the diatom Chaetoceros tenuissimus carries an ancient integrated fragment of an extant virus.</title>
        <authorList>
            <person name="Hongo Y."/>
            <person name="Kimura K."/>
            <person name="Takaki Y."/>
            <person name="Yoshida Y."/>
            <person name="Baba S."/>
            <person name="Kobayashi G."/>
            <person name="Nagasaki K."/>
            <person name="Hano T."/>
            <person name="Tomaru Y."/>
        </authorList>
    </citation>
    <scope>NUCLEOTIDE SEQUENCE [LARGE SCALE GENOMIC DNA]</scope>
    <source>
        <strain evidence="7 8">NIES-3715</strain>
    </source>
</reference>
<feature type="domain" description="MYND-type" evidence="6">
    <location>
        <begin position="395"/>
        <end position="435"/>
    </location>
</feature>
<keyword evidence="1" id="KW-0479">Metal-binding</keyword>
<sequence>MAKKKTSRANRKKNRKAAAGEKASLDSTSERVNSKQDVSGYADFQPFQIDGSLPAHFQTFLQNANHHIQNQSLGTKEQERLLKKMDAIYDKDLRKWVQNLLTVQGTGELYSLGPCMSVVFAKLVFLIKNAISTTKKRDVLINGLHLHVAFNVMLGLMHVMNTNEEEVLDLLKSLTNTAKAVSGTHYSSSGAAYALCHSMINCYFYIRDKKGDDAKPLMMIAKSGILEQVLLHIHLSWSPQVDEQALLDGYHGSLYKFFGILNSYASVIHKIFKEGTACHNALNVIVQDRILYPCKENEHMIEHLQSLKKISDLSNNRSVDTQLDMDVSTVMDEKVIDMARHTCAKCNTVDLERPLLVCAKCKGAGYCSKECQVTDWKKHKEDCHRKFSDWAKSTCTHCCKVNLDKELLVCAKCKYAGYCSKECQVSDWKNHKKICDLLRKTKYKNIDEIMKNFLREHQELIAEKVKAASVKTGLESIDLAVDLDFKGVPGEVAPALRSPPEFEVLPTNIFWNREEDKAPANHWFFEDLGGGRTYYSDDDVKRVRQGVSTKYKMLGLDMSALNVVFIFLHFGETPSISAVPSSLGSM</sequence>
<dbReference type="PROSITE" id="PS50865">
    <property type="entry name" value="ZF_MYND_2"/>
    <property type="match status" value="2"/>
</dbReference>
<feature type="compositionally biased region" description="Basic residues" evidence="5">
    <location>
        <begin position="1"/>
        <end position="16"/>
    </location>
</feature>
<gene>
    <name evidence="7" type="ORF">CTEN210_11654</name>
</gene>
<keyword evidence="2 4" id="KW-0863">Zinc-finger</keyword>
<dbReference type="AlphaFoldDB" id="A0AAD3CZQ0"/>